<name>A0ABQ0E3K5_9PORP</name>
<sequence>MTATFITVTVIVLLVIFIVAKGLIIVQQSETMVIERLGRYEKTLSSGVNIIFPFIDKPRSMMWRYTTRNIKGDLLVRVVPVTRIDLRETVYDFDRQSVITRDNVVTEINAVLYFQIVDPTRAMYEISNLPIAIEMLTQTSLRNVIGEMDLDETLTSRDTINNKLRDILDEATNKWGVKVNRIELQDINPPRDIRDAMEKQMRAERDKRAQILTAEGQKEAAIRESEGKMQSSINHAEGLKQAEILAAEAERQSKILRAEGEASAINRITEALSASGADPTQYLIAIRYLETLSSLSEGNKSKLVYLPYEATGILSALGGIKEISKGSIIPGVPTEKN</sequence>
<dbReference type="InterPro" id="IPR001107">
    <property type="entry name" value="Band_7"/>
</dbReference>
<comment type="subcellular location">
    <subcellularLocation>
        <location evidence="1">Membrane</location>
        <topology evidence="1">Single-pass membrane protein</topology>
    </subcellularLocation>
</comment>
<dbReference type="SMART" id="SM00244">
    <property type="entry name" value="PHB"/>
    <property type="match status" value="1"/>
</dbReference>
<dbReference type="Proteomes" id="UP001628220">
    <property type="component" value="Unassembled WGS sequence"/>
</dbReference>
<protein>
    <recommendedName>
        <fullName evidence="2">Protein QmcA</fullName>
    </recommendedName>
</protein>
<evidence type="ECO:0000313" key="6">
    <source>
        <dbReference type="Proteomes" id="UP001628220"/>
    </source>
</evidence>
<feature type="transmembrane region" description="Helical" evidence="3">
    <location>
        <begin position="6"/>
        <end position="26"/>
    </location>
</feature>
<keyword evidence="6" id="KW-1185">Reference proteome</keyword>
<proteinExistence type="predicted"/>
<dbReference type="CDD" id="cd08829">
    <property type="entry name" value="SPFH_paraslipin"/>
    <property type="match status" value="1"/>
</dbReference>
<evidence type="ECO:0000256" key="2">
    <source>
        <dbReference type="ARBA" id="ARBA00017055"/>
    </source>
</evidence>
<keyword evidence="3" id="KW-1133">Transmembrane helix</keyword>
<evidence type="ECO:0000256" key="3">
    <source>
        <dbReference type="SAM" id="Phobius"/>
    </source>
</evidence>
<evidence type="ECO:0000259" key="4">
    <source>
        <dbReference type="SMART" id="SM00244"/>
    </source>
</evidence>
<dbReference type="InterPro" id="IPR036013">
    <property type="entry name" value="Band_7/SPFH_dom_sf"/>
</dbReference>
<dbReference type="InterPro" id="IPR050710">
    <property type="entry name" value="Band7/mec-2_domain"/>
</dbReference>
<dbReference type="Pfam" id="PF01145">
    <property type="entry name" value="Band_7"/>
    <property type="match status" value="1"/>
</dbReference>
<dbReference type="PANTHER" id="PTHR43327:SF10">
    <property type="entry name" value="STOMATIN-LIKE PROTEIN 2, MITOCHONDRIAL"/>
    <property type="match status" value="1"/>
</dbReference>
<dbReference type="EMBL" id="BAAFSF010000004">
    <property type="protein sequence ID" value="GAB1252307.1"/>
    <property type="molecule type" value="Genomic_DNA"/>
</dbReference>
<dbReference type="PROSITE" id="PS01270">
    <property type="entry name" value="BAND_7"/>
    <property type="match status" value="1"/>
</dbReference>
<evidence type="ECO:0000256" key="1">
    <source>
        <dbReference type="ARBA" id="ARBA00004167"/>
    </source>
</evidence>
<dbReference type="Gene3D" id="3.30.479.30">
    <property type="entry name" value="Band 7 domain"/>
    <property type="match status" value="1"/>
</dbReference>
<gene>
    <name evidence="5" type="ORF">Tsumi_14130</name>
</gene>
<comment type="caution">
    <text evidence="5">The sequence shown here is derived from an EMBL/GenBank/DDBJ whole genome shotgun (WGS) entry which is preliminary data.</text>
</comment>
<reference evidence="5 6" key="1">
    <citation type="journal article" date="2025" name="Int. J. Syst. Evol. Microbiol.">
        <title>Desulfovibrio falkowii sp. nov., Porphyromonas miyakawae sp. nov., Mediterraneibacter flintii sp. nov. and Owariibacterium komagatae gen. nov., sp. nov., isolated from human faeces.</title>
        <authorList>
            <person name="Hamaguchi T."/>
            <person name="Ohara M."/>
            <person name="Hisatomi A."/>
            <person name="Sekiguchi K."/>
            <person name="Takeda J.I."/>
            <person name="Ueyama J."/>
            <person name="Ito M."/>
            <person name="Nishiwaki H."/>
            <person name="Ogi T."/>
            <person name="Hirayama M."/>
            <person name="Ohkuma M."/>
            <person name="Sakamoto M."/>
            <person name="Ohno K."/>
        </authorList>
    </citation>
    <scope>NUCLEOTIDE SEQUENCE [LARGE SCALE GENOMIC DNA]</scope>
    <source>
        <strain evidence="5 6">13CB11C</strain>
    </source>
</reference>
<organism evidence="5 6">
    <name type="scientific">Porphyromonas miyakawae</name>
    <dbReference type="NCBI Taxonomy" id="3137470"/>
    <lineage>
        <taxon>Bacteria</taxon>
        <taxon>Pseudomonadati</taxon>
        <taxon>Bacteroidota</taxon>
        <taxon>Bacteroidia</taxon>
        <taxon>Bacteroidales</taxon>
        <taxon>Porphyromonadaceae</taxon>
        <taxon>Porphyromonas</taxon>
    </lineage>
</organism>
<keyword evidence="3" id="KW-0812">Transmembrane</keyword>
<dbReference type="SUPFAM" id="SSF117892">
    <property type="entry name" value="Band 7/SPFH domain"/>
    <property type="match status" value="1"/>
</dbReference>
<accession>A0ABQ0E3K5</accession>
<evidence type="ECO:0000313" key="5">
    <source>
        <dbReference type="EMBL" id="GAB1252307.1"/>
    </source>
</evidence>
<dbReference type="PANTHER" id="PTHR43327">
    <property type="entry name" value="STOMATIN-LIKE PROTEIN 2, MITOCHONDRIAL"/>
    <property type="match status" value="1"/>
</dbReference>
<keyword evidence="3" id="KW-0472">Membrane</keyword>
<feature type="domain" description="Band 7" evidence="4">
    <location>
        <begin position="21"/>
        <end position="201"/>
    </location>
</feature>
<dbReference type="RefSeq" id="WP_411916065.1">
    <property type="nucleotide sequence ID" value="NZ_BAAFSF010000004.1"/>
</dbReference>
<dbReference type="InterPro" id="IPR018080">
    <property type="entry name" value="Band_7/stomatin-like_CS"/>
</dbReference>